<dbReference type="Gene3D" id="3.30.310.280">
    <property type="match status" value="1"/>
</dbReference>
<feature type="domain" description="Aerobactin siderophore biosynthesis IucA/IucC-like C-terminal" evidence="5">
    <location>
        <begin position="418"/>
        <end position="587"/>
    </location>
</feature>
<dbReference type="RefSeq" id="WP_248862721.1">
    <property type="nucleotide sequence ID" value="NZ_CP086322.1"/>
</dbReference>
<comment type="pathway">
    <text evidence="1">Siderophore biosynthesis.</text>
</comment>
<dbReference type="Gene3D" id="1.10.510.40">
    <property type="match status" value="1"/>
</dbReference>
<dbReference type="Gene3D" id="6.10.250.3370">
    <property type="match status" value="1"/>
</dbReference>
<dbReference type="Pfam" id="PF04183">
    <property type="entry name" value="IucA_IucC"/>
    <property type="match status" value="1"/>
</dbReference>
<dbReference type="Proteomes" id="UP000830115">
    <property type="component" value="Chromosome"/>
</dbReference>
<feature type="domain" description="Aerobactin siderophore biosynthesis IucA/IucC N-terminal" evidence="4">
    <location>
        <begin position="148"/>
        <end position="396"/>
    </location>
</feature>
<evidence type="ECO:0000256" key="1">
    <source>
        <dbReference type="ARBA" id="ARBA00004924"/>
    </source>
</evidence>
<dbReference type="PANTHER" id="PTHR34384">
    <property type="entry name" value="L-2,3-DIAMINOPROPANOATE--CITRATE LIGASE"/>
    <property type="match status" value="1"/>
</dbReference>
<evidence type="ECO:0008006" key="8">
    <source>
        <dbReference type="Google" id="ProtNLM"/>
    </source>
</evidence>
<evidence type="ECO:0000259" key="4">
    <source>
        <dbReference type="Pfam" id="PF04183"/>
    </source>
</evidence>
<evidence type="ECO:0000313" key="7">
    <source>
        <dbReference type="Proteomes" id="UP000830115"/>
    </source>
</evidence>
<sequence>MTIPTRRLVVDALRAPTYVTVRRRLFRQLLESLVYEDAIRATTAEDGSCVVDGSDDQGHAVRYLFTARRRYGFDRVALGPEPVRRAAADGTSVEADSVTRFLGETRQALTADPECLARFCRELEATLVKDALAQHIRRSRGDALAEHDYDTLEGTVTDGHRYHPTYKSRIGFDLDDHLAYGPEFLRPIRPLWIAARRDISRVAISGALAEDDFVATQLGHDTLKAFRLLTGEAGQDPGDYTLLPVHPWQWREQIAPTWADQLRRREIILLGDDPHTFAAQQSIRTLSCRDAPERPYLKLALSIVNTSTSRVLAPYTVGNAPAVSDWLRGVVARDAFLRDECQVIVLGEVMGTAVDPPPAADLVRSDTYGTLACIWRESLHPFLRPGERAVPFTGLTARERDGTPAIDPWIGALGVRGWLRRLVRASVLPLLHLLFRHGIACESHAQNMVLVHVDGVPRRVALRDFHDGVRFSRAHLAEPDACPRLAGPPPHHVNANSFLETDDLDQVTDFLLDAFFFINLGELGLFLDDAYQLDERDFWSTVRDEIRAYQKRFPELGDRFELFDVFKPAVEVEKLTTRRLLPDTELRMHTVPNPLAEPAMRRQPHSVGGR</sequence>
<dbReference type="PANTHER" id="PTHR34384:SF6">
    <property type="entry name" value="STAPHYLOFERRIN B SYNTHASE"/>
    <property type="match status" value="1"/>
</dbReference>
<dbReference type="InterPro" id="IPR022770">
    <property type="entry name" value="IucA/IucC-like_C"/>
</dbReference>
<gene>
    <name evidence="6" type="ORF">K9S39_08595</name>
</gene>
<evidence type="ECO:0000259" key="5">
    <source>
        <dbReference type="Pfam" id="PF06276"/>
    </source>
</evidence>
<dbReference type="InterPro" id="IPR007310">
    <property type="entry name" value="Aerobactin_biosyn_IucA/IucC_N"/>
</dbReference>
<proteinExistence type="inferred from homology"/>
<protein>
    <recommendedName>
        <fullName evidence="8">Siderophore synthetase component</fullName>
    </recommendedName>
</protein>
<organism evidence="6 7">
    <name type="scientific">Streptomyces halobius</name>
    <dbReference type="NCBI Taxonomy" id="2879846"/>
    <lineage>
        <taxon>Bacteria</taxon>
        <taxon>Bacillati</taxon>
        <taxon>Actinomycetota</taxon>
        <taxon>Actinomycetes</taxon>
        <taxon>Kitasatosporales</taxon>
        <taxon>Streptomycetaceae</taxon>
        <taxon>Streptomyces</taxon>
    </lineage>
</organism>
<comment type="similarity">
    <text evidence="2">Belongs to the IucA/IucC family.</text>
</comment>
<dbReference type="InterPro" id="IPR037455">
    <property type="entry name" value="LucA/IucC-like"/>
</dbReference>
<evidence type="ECO:0000313" key="6">
    <source>
        <dbReference type="EMBL" id="UQA91906.1"/>
    </source>
</evidence>
<dbReference type="EMBL" id="CP086322">
    <property type="protein sequence ID" value="UQA91906.1"/>
    <property type="molecule type" value="Genomic_DNA"/>
</dbReference>
<name>A0ABY4M6A2_9ACTN</name>
<evidence type="ECO:0000256" key="3">
    <source>
        <dbReference type="SAM" id="MobiDB-lite"/>
    </source>
</evidence>
<accession>A0ABY4M6A2</accession>
<keyword evidence="7" id="KW-1185">Reference proteome</keyword>
<evidence type="ECO:0000256" key="2">
    <source>
        <dbReference type="ARBA" id="ARBA00007832"/>
    </source>
</evidence>
<reference evidence="6" key="1">
    <citation type="submission" date="2021-10" db="EMBL/GenBank/DDBJ databases">
        <title>Streptomyces nigrumlapis sp.nov.,an antimicrobial producing actinobacterium isolated from Black Gobi rocks.</title>
        <authorList>
            <person name="Wen Y."/>
            <person name="Zhang W."/>
            <person name="Liu X.G."/>
        </authorList>
    </citation>
    <scope>NUCLEOTIDE SEQUENCE</scope>
    <source>
        <strain evidence="6">ST13-2-2</strain>
    </source>
</reference>
<feature type="region of interest" description="Disordered" evidence="3">
    <location>
        <begin position="591"/>
        <end position="610"/>
    </location>
</feature>
<dbReference type="Pfam" id="PF06276">
    <property type="entry name" value="FhuF"/>
    <property type="match status" value="1"/>
</dbReference>